<dbReference type="Proteomes" id="UP000004508">
    <property type="component" value="Unassembled WGS sequence"/>
</dbReference>
<gene>
    <name evidence="1" type="ORF">Krac_0997</name>
    <name evidence="2" type="ORF">Krac_1011</name>
    <name evidence="3" type="ORF">Krac_2764</name>
    <name evidence="4" type="ORF">Krac_9349</name>
</gene>
<proteinExistence type="predicted"/>
<dbReference type="EMBL" id="ADVG01000004">
    <property type="protein sequence ID" value="EFH81994.1"/>
    <property type="molecule type" value="Genomic_DNA"/>
</dbReference>
<accession>D6TBJ9</accession>
<dbReference type="EMBL" id="ADVG01000005">
    <property type="protein sequence ID" value="EFH80404.1"/>
    <property type="molecule type" value="Genomic_DNA"/>
</dbReference>
<name>D6TBJ9_KTERA</name>
<dbReference type="AlphaFoldDB" id="D6TBJ9"/>
<dbReference type="EMBL" id="ADVG01000005">
    <property type="protein sequence ID" value="EFH80417.1"/>
    <property type="molecule type" value="Genomic_DNA"/>
</dbReference>
<keyword evidence="5" id="KW-1185">Reference proteome</keyword>
<comment type="caution">
    <text evidence="4">The sequence shown here is derived from an EMBL/GenBank/DDBJ whole genome shotgun (WGS) entry which is preliminary data.</text>
</comment>
<evidence type="ECO:0000313" key="2">
    <source>
        <dbReference type="EMBL" id="EFH80417.1"/>
    </source>
</evidence>
<reference evidence="4 5" key="1">
    <citation type="journal article" date="2011" name="Stand. Genomic Sci.">
        <title>Non-contiguous finished genome sequence and contextual data of the filamentous soil bacterium Ktedonobacter racemifer type strain (SOSP1-21).</title>
        <authorList>
            <person name="Chang Y.J."/>
            <person name="Land M."/>
            <person name="Hauser L."/>
            <person name="Chertkov O."/>
            <person name="Del Rio T.G."/>
            <person name="Nolan M."/>
            <person name="Copeland A."/>
            <person name="Tice H."/>
            <person name="Cheng J.F."/>
            <person name="Lucas S."/>
            <person name="Han C."/>
            <person name="Goodwin L."/>
            <person name="Pitluck S."/>
            <person name="Ivanova N."/>
            <person name="Ovchinikova G."/>
            <person name="Pati A."/>
            <person name="Chen A."/>
            <person name="Palaniappan K."/>
            <person name="Mavromatis K."/>
            <person name="Liolios K."/>
            <person name="Brettin T."/>
            <person name="Fiebig A."/>
            <person name="Rohde M."/>
            <person name="Abt B."/>
            <person name="Goker M."/>
            <person name="Detter J.C."/>
            <person name="Woyke T."/>
            <person name="Bristow J."/>
            <person name="Eisen J.A."/>
            <person name="Markowitz V."/>
            <person name="Hugenholtz P."/>
            <person name="Kyrpides N.C."/>
            <person name="Klenk H.P."/>
            <person name="Lapidus A."/>
        </authorList>
    </citation>
    <scope>NUCLEOTIDE SEQUENCE [LARGE SCALE GENOMIC DNA]</scope>
    <source>
        <strain evidence="5">DSM 44963</strain>
        <strain evidence="4">SOSP1-21</strain>
    </source>
</reference>
<dbReference type="InParanoid" id="D6TBJ9"/>
<protein>
    <submittedName>
        <fullName evidence="4">Uncharacterized protein</fullName>
    </submittedName>
</protein>
<organism evidence="4 5">
    <name type="scientific">Ktedonobacter racemifer DSM 44963</name>
    <dbReference type="NCBI Taxonomy" id="485913"/>
    <lineage>
        <taxon>Bacteria</taxon>
        <taxon>Bacillati</taxon>
        <taxon>Chloroflexota</taxon>
        <taxon>Ktedonobacteria</taxon>
        <taxon>Ktedonobacterales</taxon>
        <taxon>Ktedonobacteraceae</taxon>
        <taxon>Ktedonobacter</taxon>
    </lineage>
</organism>
<evidence type="ECO:0000313" key="5">
    <source>
        <dbReference type="Proteomes" id="UP000004508"/>
    </source>
</evidence>
<evidence type="ECO:0000313" key="3">
    <source>
        <dbReference type="EMBL" id="EFH81994.1"/>
    </source>
</evidence>
<sequence length="45" mass="4937">MPQGHPTYLAGKLKGERSMLGTRLNVKVCNVMHRKSCAYGETCIG</sequence>
<evidence type="ECO:0000313" key="4">
    <source>
        <dbReference type="EMBL" id="EFH87983.1"/>
    </source>
</evidence>
<dbReference type="EMBL" id="ADVG01000001">
    <property type="protein sequence ID" value="EFH87983.1"/>
    <property type="molecule type" value="Genomic_DNA"/>
</dbReference>
<evidence type="ECO:0000313" key="1">
    <source>
        <dbReference type="EMBL" id="EFH80404.1"/>
    </source>
</evidence>